<comment type="caution">
    <text evidence="1">The sequence shown here is derived from an EMBL/GenBank/DDBJ whole genome shotgun (WGS) entry which is preliminary data.</text>
</comment>
<proteinExistence type="predicted"/>
<sequence length="97" mass="11589">MLKLKDLKSFDWDKGNTDKNWVKHKVKNSECEEVFFNRPLLVFPDLAHSVKEKRFYALGISKKGRKLFVNFTTRDARIRVISARDQNKKERKNYEKA</sequence>
<reference evidence="1 2" key="1">
    <citation type="journal article" date="2015" name="Nature">
        <title>rRNA introns, odd ribosomes, and small enigmatic genomes across a large radiation of phyla.</title>
        <authorList>
            <person name="Brown C.T."/>
            <person name="Hug L.A."/>
            <person name="Thomas B.C."/>
            <person name="Sharon I."/>
            <person name="Castelle C.J."/>
            <person name="Singh A."/>
            <person name="Wilkins M.J."/>
            <person name="Williams K.H."/>
            <person name="Banfield J.F."/>
        </authorList>
    </citation>
    <scope>NUCLEOTIDE SEQUENCE [LARGE SCALE GENOMIC DNA]</scope>
</reference>
<organism evidence="1 2">
    <name type="scientific">Candidatus Woesebacteria bacterium GW2011_GWF1_46_13</name>
    <dbReference type="NCBI Taxonomy" id="1618602"/>
    <lineage>
        <taxon>Bacteria</taxon>
        <taxon>Candidatus Woeseibacteriota</taxon>
    </lineage>
</organism>
<dbReference type="Pfam" id="PF04365">
    <property type="entry name" value="BrnT_toxin"/>
    <property type="match status" value="1"/>
</dbReference>
<dbReference type="InterPro" id="IPR007460">
    <property type="entry name" value="BrnT_toxin"/>
</dbReference>
<accession>A0A0G1NXI1</accession>
<protein>
    <recommendedName>
        <fullName evidence="3">Protein containing DUF497</fullName>
    </recommendedName>
</protein>
<gene>
    <name evidence="1" type="ORF">UX34_C0002G0029</name>
</gene>
<dbReference type="Proteomes" id="UP000034643">
    <property type="component" value="Unassembled WGS sequence"/>
</dbReference>
<evidence type="ECO:0000313" key="1">
    <source>
        <dbReference type="EMBL" id="KKU25166.1"/>
    </source>
</evidence>
<dbReference type="Gene3D" id="3.10.450.530">
    <property type="entry name" value="Ribonuclease toxin, BrnT, of type II toxin-antitoxin system"/>
    <property type="match status" value="1"/>
</dbReference>
<evidence type="ECO:0000313" key="2">
    <source>
        <dbReference type="Proteomes" id="UP000034643"/>
    </source>
</evidence>
<name>A0A0G1NXI1_9BACT</name>
<evidence type="ECO:0008006" key="3">
    <source>
        <dbReference type="Google" id="ProtNLM"/>
    </source>
</evidence>
<dbReference type="InterPro" id="IPR038573">
    <property type="entry name" value="BrnT_sf"/>
</dbReference>
<dbReference type="EMBL" id="LCLV01000002">
    <property type="protein sequence ID" value="KKU25166.1"/>
    <property type="molecule type" value="Genomic_DNA"/>
</dbReference>
<dbReference type="AlphaFoldDB" id="A0A0G1NXI1"/>